<dbReference type="InterPro" id="IPR039199">
    <property type="entry name" value="FAM91"/>
</dbReference>
<evidence type="ECO:0008006" key="7">
    <source>
        <dbReference type="Google" id="ProtNLM"/>
    </source>
</evidence>
<feature type="compositionally biased region" description="Low complexity" evidence="2">
    <location>
        <begin position="351"/>
        <end position="362"/>
    </location>
</feature>
<feature type="domain" description="FAM91 N-terminal" evidence="3">
    <location>
        <begin position="14"/>
        <end position="309"/>
    </location>
</feature>
<reference evidence="5 6" key="1">
    <citation type="journal article" date="2024" name="Nat. Commun.">
        <title>Phylogenomics reveals the evolutionary origins of lichenization in chlorophyte algae.</title>
        <authorList>
            <person name="Puginier C."/>
            <person name="Libourel C."/>
            <person name="Otte J."/>
            <person name="Skaloud P."/>
            <person name="Haon M."/>
            <person name="Grisel S."/>
            <person name="Petersen M."/>
            <person name="Berrin J.G."/>
            <person name="Delaux P.M."/>
            <person name="Dal Grande F."/>
            <person name="Keller J."/>
        </authorList>
    </citation>
    <scope>NUCLEOTIDE SEQUENCE [LARGE SCALE GENOMIC DNA]</scope>
    <source>
        <strain evidence="5 6">SAG 2145</strain>
    </source>
</reference>
<sequence>MATDEWIKRAITGGKQYEDLPSRVRSLLSASEYKSRVKEHCIHRGFSWTESLANTSCQEQEYYEDLLRHYRQTHRLFPYHLAPYICRMLRVTPFRYYSELLYNVMREEKSYDQIPNFAAADAVRLVGIGRNEYIAIMNKCKAKKLLWRVNRSIAKEFLPTEPLDPDMQPWWTVGLVNISETEHRQMTMEELRLCHDACKPNPLRVGDVDPKLLRSLYKRGLIYLEVPIQPDDHVSIPPLEGFVSNKDSERDEGRADPLESLLYAVFVANSSRASVVELAQMLSVDVAKLQHAISIACRLGFATRQPRPNEEEGATSSYTSDPIGLGLDTESDAGSLTPGRLSMAGATDFPSSGSLHSSAAGLDAPSPGGQDAKGQGVALVVDAEVTSYLMMGALSPGLKRHSVTLFEGGRVAGASIIAELIVELYASVEASAGFEGEMQHLASYAKALASALECVGQASGGRPIELLRKESLAGLAPAAACRVLSHAYLAVVPIAPLPYPPLPLSPSRPGPTNYGTTAEAGTPWLQLALYTAMQAGPLSIVLVCGQRIWRLPPHLATCTHALLWPWNLDAVRAQTSPILVDATYLLFTLNEYLARTAIMVQPLHLAPAKGSELPSLAAVDVPLPLAVHPAGTGGVEVGKGAEAGCLAAIDQQTGKAVAIPMQPCLAAAVDTLGLRHAIGSVRFLQVHAGLSAGGQGVLQQEWVPLQLQLGLPLMPAPLCGVVCRQACAAGFLSAEKRAMHTEGQQQLQQELFRLISQHGACSNCLVTPGNHSEEQLSFVDLPVENLIFDGRTTQKLDYRDYQQGVGCLSVS</sequence>
<organism evidence="5 6">
    <name type="scientific">Apatococcus lobatus</name>
    <dbReference type="NCBI Taxonomy" id="904363"/>
    <lineage>
        <taxon>Eukaryota</taxon>
        <taxon>Viridiplantae</taxon>
        <taxon>Chlorophyta</taxon>
        <taxon>core chlorophytes</taxon>
        <taxon>Trebouxiophyceae</taxon>
        <taxon>Chlorellales</taxon>
        <taxon>Chlorellaceae</taxon>
        <taxon>Apatococcus</taxon>
    </lineage>
</organism>
<dbReference type="InterPro" id="IPR028091">
    <property type="entry name" value="FAM91_N_dom"/>
</dbReference>
<feature type="region of interest" description="Disordered" evidence="2">
    <location>
        <begin position="306"/>
        <end position="373"/>
    </location>
</feature>
<dbReference type="PANTHER" id="PTHR28441">
    <property type="entry name" value="PROTEIN FAM91A1"/>
    <property type="match status" value="1"/>
</dbReference>
<dbReference type="Pfam" id="PF14648">
    <property type="entry name" value="FAM91_C"/>
    <property type="match status" value="1"/>
</dbReference>
<evidence type="ECO:0000256" key="1">
    <source>
        <dbReference type="ARBA" id="ARBA00010319"/>
    </source>
</evidence>
<dbReference type="EMBL" id="JALJOS010000001">
    <property type="protein sequence ID" value="KAK9844702.1"/>
    <property type="molecule type" value="Genomic_DNA"/>
</dbReference>
<keyword evidence="6" id="KW-1185">Reference proteome</keyword>
<dbReference type="PANTHER" id="PTHR28441:SF2">
    <property type="entry name" value="PROTEIN FAM91A1"/>
    <property type="match status" value="1"/>
</dbReference>
<comment type="similarity">
    <text evidence="1">Belongs to the FAM91 family.</text>
</comment>
<proteinExistence type="inferred from homology"/>
<accession>A0AAW1SFU3</accession>
<evidence type="ECO:0000259" key="3">
    <source>
        <dbReference type="Pfam" id="PF14647"/>
    </source>
</evidence>
<dbReference type="InterPro" id="IPR028097">
    <property type="entry name" value="FAM91_C_dom"/>
</dbReference>
<evidence type="ECO:0000313" key="6">
    <source>
        <dbReference type="Proteomes" id="UP001438707"/>
    </source>
</evidence>
<comment type="caution">
    <text evidence="5">The sequence shown here is derived from an EMBL/GenBank/DDBJ whole genome shotgun (WGS) entry which is preliminary data.</text>
</comment>
<dbReference type="Proteomes" id="UP001438707">
    <property type="component" value="Unassembled WGS sequence"/>
</dbReference>
<protein>
    <recommendedName>
        <fullName evidence="7">Protein FAM91A1</fullName>
    </recommendedName>
</protein>
<dbReference type="AlphaFoldDB" id="A0AAW1SFU3"/>
<evidence type="ECO:0000259" key="4">
    <source>
        <dbReference type="Pfam" id="PF14648"/>
    </source>
</evidence>
<feature type="domain" description="FAM91 C-terminal" evidence="4">
    <location>
        <begin position="377"/>
        <end position="685"/>
    </location>
</feature>
<evidence type="ECO:0000256" key="2">
    <source>
        <dbReference type="SAM" id="MobiDB-lite"/>
    </source>
</evidence>
<dbReference type="Pfam" id="PF14647">
    <property type="entry name" value="FAM91_N"/>
    <property type="match status" value="1"/>
</dbReference>
<evidence type="ECO:0000313" key="5">
    <source>
        <dbReference type="EMBL" id="KAK9844702.1"/>
    </source>
</evidence>
<gene>
    <name evidence="5" type="ORF">WJX74_005712</name>
</gene>
<name>A0AAW1SFU3_9CHLO</name>